<dbReference type="InterPro" id="IPR001173">
    <property type="entry name" value="Glyco_trans_2-like"/>
</dbReference>
<dbReference type="Pfam" id="PF00535">
    <property type="entry name" value="Glycos_transf_2"/>
    <property type="match status" value="1"/>
</dbReference>
<dbReference type="GO" id="GO:0016757">
    <property type="term" value="F:glycosyltransferase activity"/>
    <property type="evidence" value="ECO:0007669"/>
    <property type="project" value="UniProtKB-KW"/>
</dbReference>
<proteinExistence type="inferred from homology"/>
<keyword evidence="2" id="KW-0328">Glycosyltransferase</keyword>
<dbReference type="InterPro" id="IPR029044">
    <property type="entry name" value="Nucleotide-diphossugar_trans"/>
</dbReference>
<dbReference type="AlphaFoldDB" id="A0A075FQ36"/>
<accession>A0A075FQ36</accession>
<evidence type="ECO:0000256" key="3">
    <source>
        <dbReference type="ARBA" id="ARBA00022679"/>
    </source>
</evidence>
<sequence>MQPQVSIIIANYNGRDLLQKCLESLSNVNYKNLEIIIVDNNSTDDSVEFVTKNHPSIILVKLDKNKGFAEPNNIGAKIAKGQFLLFLNNDTVVTENFISEMINAIITDKKLQYAKVFY</sequence>
<dbReference type="PANTHER" id="PTHR43179:SF12">
    <property type="entry name" value="GALACTOFURANOSYLTRANSFERASE GLFT2"/>
    <property type="match status" value="1"/>
</dbReference>
<evidence type="ECO:0000313" key="5">
    <source>
        <dbReference type="EMBL" id="AIE93790.1"/>
    </source>
</evidence>
<dbReference type="SUPFAM" id="SSF53448">
    <property type="entry name" value="Nucleotide-diphospho-sugar transferases"/>
    <property type="match status" value="1"/>
</dbReference>
<evidence type="ECO:0000256" key="1">
    <source>
        <dbReference type="ARBA" id="ARBA00006739"/>
    </source>
</evidence>
<organism evidence="5">
    <name type="scientific">uncultured marine thaumarchaeote AD1000_40_H03</name>
    <dbReference type="NCBI Taxonomy" id="1455914"/>
    <lineage>
        <taxon>Archaea</taxon>
        <taxon>Nitrososphaerota</taxon>
        <taxon>environmental samples</taxon>
    </lineage>
</organism>
<dbReference type="EMBL" id="KF900405">
    <property type="protein sequence ID" value="AIE93790.1"/>
    <property type="molecule type" value="Genomic_DNA"/>
</dbReference>
<evidence type="ECO:0000256" key="2">
    <source>
        <dbReference type="ARBA" id="ARBA00022676"/>
    </source>
</evidence>
<reference evidence="5" key="1">
    <citation type="journal article" date="2014" name="Genome Biol. Evol.">
        <title>Pangenome evidence for extensive interdomain horizontal transfer affecting lineage core and shell genes in uncultured planktonic thaumarchaeota and euryarchaeota.</title>
        <authorList>
            <person name="Deschamps P."/>
            <person name="Zivanovic Y."/>
            <person name="Moreira D."/>
            <person name="Rodriguez-Valera F."/>
            <person name="Lopez-Garcia P."/>
        </authorList>
    </citation>
    <scope>NUCLEOTIDE SEQUENCE</scope>
</reference>
<feature type="domain" description="Glycosyltransferase 2-like" evidence="4">
    <location>
        <begin position="6"/>
        <end position="109"/>
    </location>
</feature>
<name>A0A075FQ36_9ARCH</name>
<dbReference type="PANTHER" id="PTHR43179">
    <property type="entry name" value="RHAMNOSYLTRANSFERASE WBBL"/>
    <property type="match status" value="1"/>
</dbReference>
<protein>
    <submittedName>
        <fullName evidence="5">Glycosyl transferase family protein</fullName>
    </submittedName>
</protein>
<comment type="similarity">
    <text evidence="1">Belongs to the glycosyltransferase 2 family.</text>
</comment>
<evidence type="ECO:0000259" key="4">
    <source>
        <dbReference type="Pfam" id="PF00535"/>
    </source>
</evidence>
<keyword evidence="3 5" id="KW-0808">Transferase</keyword>
<dbReference type="Gene3D" id="3.90.550.10">
    <property type="entry name" value="Spore Coat Polysaccharide Biosynthesis Protein SpsA, Chain A"/>
    <property type="match status" value="1"/>
</dbReference>